<accession>A0A3D8YCB9</accession>
<name>A0A3D8YCB9_9BACT</name>
<dbReference type="Pfam" id="PF05096">
    <property type="entry name" value="Glu_cyclase_2"/>
    <property type="match status" value="1"/>
</dbReference>
<dbReference type="PANTHER" id="PTHR31270">
    <property type="entry name" value="GLUTAMINYL-PEPTIDE CYCLOTRANSFERASE"/>
    <property type="match status" value="1"/>
</dbReference>
<dbReference type="InterPro" id="IPR007788">
    <property type="entry name" value="QCT"/>
</dbReference>
<dbReference type="EMBL" id="QNUL01000013">
    <property type="protein sequence ID" value="REA59891.1"/>
    <property type="molecule type" value="Genomic_DNA"/>
</dbReference>
<protein>
    <submittedName>
        <fullName evidence="1">Glutamine cyclotransferase</fullName>
    </submittedName>
</protein>
<proteinExistence type="predicted"/>
<sequence>MSLTLKHTLFALILTGSFYACKQEAKTEKIAEETGQVPVAGLLKSRYTIGDSLQIGFAGTVTDLQVNINGENTVHTLKGTDSAAVAFGMNKTGWHQLAVSGKAKGVAFADTLRFEMVSDIVPGEMKYTVISNFPHLPTSFTEGLEFHKGELYEGTGENGKSQLLKIDPKTGAALKSVNLDQQYFGEGITIVNDKIYQLTWQSGVCFRYNMDFTLDKTFTYYFQGWGLTHKDTTLMTSDGSNKIHFYNTEYEKTGDLEVYDQHGPVRNINELEYVNGYIYANIFESTKIIRIDAVTGKVVAAMDMQGMVPANVDARRDVLNGIAYHPSEKLFYLTGKNWPLMFKVKINDQTTGSRVAKK</sequence>
<gene>
    <name evidence="1" type="ORF">DSL64_16405</name>
</gene>
<dbReference type="InterPro" id="IPR011044">
    <property type="entry name" value="Quino_amine_DH_bsu"/>
</dbReference>
<evidence type="ECO:0000313" key="1">
    <source>
        <dbReference type="EMBL" id="REA59891.1"/>
    </source>
</evidence>
<comment type="caution">
    <text evidence="1">The sequence shown here is derived from an EMBL/GenBank/DDBJ whole genome shotgun (WGS) entry which is preliminary data.</text>
</comment>
<dbReference type="AlphaFoldDB" id="A0A3D8YCB9"/>
<reference evidence="1 2" key="1">
    <citation type="submission" date="2018-07" db="EMBL/GenBank/DDBJ databases">
        <title>Dyadobacter roseus sp. nov., isolated from rose rhizosphere soil.</title>
        <authorList>
            <person name="Chen L."/>
        </authorList>
    </citation>
    <scope>NUCLEOTIDE SEQUENCE [LARGE SCALE GENOMIC DNA]</scope>
    <source>
        <strain evidence="1 2">RS19</strain>
    </source>
</reference>
<dbReference type="SUPFAM" id="SSF50969">
    <property type="entry name" value="YVTN repeat-like/Quinoprotein amine dehydrogenase"/>
    <property type="match status" value="1"/>
</dbReference>
<dbReference type="OrthoDB" id="9783700at2"/>
<keyword evidence="1" id="KW-0808">Transferase</keyword>
<organism evidence="1 2">
    <name type="scientific">Dyadobacter luteus</name>
    <dbReference type="NCBI Taxonomy" id="2259619"/>
    <lineage>
        <taxon>Bacteria</taxon>
        <taxon>Pseudomonadati</taxon>
        <taxon>Bacteroidota</taxon>
        <taxon>Cytophagia</taxon>
        <taxon>Cytophagales</taxon>
        <taxon>Spirosomataceae</taxon>
        <taxon>Dyadobacter</taxon>
    </lineage>
</organism>
<dbReference type="Proteomes" id="UP000256373">
    <property type="component" value="Unassembled WGS sequence"/>
</dbReference>
<dbReference type="GO" id="GO:0016603">
    <property type="term" value="F:glutaminyl-peptide cyclotransferase activity"/>
    <property type="evidence" value="ECO:0007669"/>
    <property type="project" value="InterPro"/>
</dbReference>
<dbReference type="PROSITE" id="PS51257">
    <property type="entry name" value="PROKAR_LIPOPROTEIN"/>
    <property type="match status" value="1"/>
</dbReference>
<keyword evidence="2" id="KW-1185">Reference proteome</keyword>
<evidence type="ECO:0000313" key="2">
    <source>
        <dbReference type="Proteomes" id="UP000256373"/>
    </source>
</evidence>
<dbReference type="RefSeq" id="WP_115831995.1">
    <property type="nucleotide sequence ID" value="NZ_QNUL01000013.1"/>
</dbReference>
<dbReference type="PANTHER" id="PTHR31270:SF1">
    <property type="entry name" value="GLUTAMINYL-PEPTIDE CYCLOTRANSFERASE"/>
    <property type="match status" value="1"/>
</dbReference>